<accession>A0AC34QKC1</accession>
<sequence>MIAILLTVGCAVVWQPIVGFHQKPSSEELDTIPTKKYNFNRHVFDLRNKTTANLCFCSMGEHACDVDENTCLKHSDAACFHSIRLEFNADERKMEVVHHFGCAPFEKGGNGSHLTCNAHRSPHARPYSIICCYEGNYCNYRISPPDFSNFDVDEQHETDEISDRFWSMIIHVTILMFIGCFLLCFTRLGLKKWLKGLKQTKDDLNLLERKGDNFFGSSSTINSDSDGEFSEESSGAGNASLNQRTVAQYLTFLNEIASGRYGCVQRAYYRTRLVAVKTFYTKDEESWRNEKDIYLTQMLNHENILQFVAADICSVDSVTKMLLITDYHPFGSLYDYLKQRNHISLDEALKLALTSVLGLEHLHTMVFGTSCKYKPEIAHRDIKSKNIIVKQAGICCLADFGLAVRIENGVIKPPISNPQAGTRRYMSPEVLSNTLNPKNFDEFKKSDIYSLSLVFWEIFKRVRITEHFESAHRRNSSGSSTESGIAPSASSENSHPSHHSVLLENMPLMSSSIDSGHCSNGSINTIPYELSYSGMVSSDPTIEEMRNLVCDERKRPPIPSHWPTNPDEPLYKLKVLMTEMWSPNPVSRHTALKVKMELDKIILTLSPSKGLSTYSSETQYSVSSSGFGSVKQTNT</sequence>
<organism evidence="1 2">
    <name type="scientific">Panagrolaimus sp. JU765</name>
    <dbReference type="NCBI Taxonomy" id="591449"/>
    <lineage>
        <taxon>Eukaryota</taxon>
        <taxon>Metazoa</taxon>
        <taxon>Ecdysozoa</taxon>
        <taxon>Nematoda</taxon>
        <taxon>Chromadorea</taxon>
        <taxon>Rhabditida</taxon>
        <taxon>Tylenchina</taxon>
        <taxon>Panagrolaimomorpha</taxon>
        <taxon>Panagrolaimoidea</taxon>
        <taxon>Panagrolaimidae</taxon>
        <taxon>Panagrolaimus</taxon>
    </lineage>
</organism>
<reference evidence="2" key="1">
    <citation type="submission" date="2022-11" db="UniProtKB">
        <authorList>
            <consortium name="WormBaseParasite"/>
        </authorList>
    </citation>
    <scope>IDENTIFICATION</scope>
</reference>
<dbReference type="WBParaSite" id="JU765_v2.g17095.t1">
    <property type="protein sequence ID" value="JU765_v2.g17095.t1"/>
    <property type="gene ID" value="JU765_v2.g17095"/>
</dbReference>
<evidence type="ECO:0000313" key="2">
    <source>
        <dbReference type="WBParaSite" id="JU765_v2.g17095.t1"/>
    </source>
</evidence>
<evidence type="ECO:0000313" key="1">
    <source>
        <dbReference type="Proteomes" id="UP000887576"/>
    </source>
</evidence>
<protein>
    <submittedName>
        <fullName evidence="2">Serine/threonine-protein kinase receptor</fullName>
    </submittedName>
</protein>
<dbReference type="Proteomes" id="UP000887576">
    <property type="component" value="Unplaced"/>
</dbReference>
<proteinExistence type="predicted"/>
<name>A0AC34QKC1_9BILA</name>